<name>A0AAV7I433_COTGL</name>
<sequence length="122" mass="13835">MMHRRRFVKAPAPDLPRSPGEGVRSKDERAIITLNHPVSTIHWRITQQRFCSSVNSTLKDWGTSVVQVNKKLELNHTYINKEGINYRAPRAGGSDRLRSKKSGDNPTGNWDKYKSTSGYPGQ</sequence>
<protein>
    <submittedName>
        <fullName evidence="2">Uncharacterized protein</fullName>
    </submittedName>
</protein>
<feature type="region of interest" description="Disordered" evidence="1">
    <location>
        <begin position="1"/>
        <end position="26"/>
    </location>
</feature>
<dbReference type="EMBL" id="JAHXZJ010001492">
    <property type="protein sequence ID" value="KAH0552786.1"/>
    <property type="molecule type" value="Genomic_DNA"/>
</dbReference>
<feature type="region of interest" description="Disordered" evidence="1">
    <location>
        <begin position="86"/>
        <end position="122"/>
    </location>
</feature>
<accession>A0AAV7I433</accession>
<evidence type="ECO:0000256" key="1">
    <source>
        <dbReference type="SAM" id="MobiDB-lite"/>
    </source>
</evidence>
<dbReference type="Proteomes" id="UP000826195">
    <property type="component" value="Unassembled WGS sequence"/>
</dbReference>
<keyword evidence="3" id="KW-1185">Reference proteome</keyword>
<comment type="caution">
    <text evidence="2">The sequence shown here is derived from an EMBL/GenBank/DDBJ whole genome shotgun (WGS) entry which is preliminary data.</text>
</comment>
<reference evidence="2 3" key="1">
    <citation type="journal article" date="2021" name="J. Hered.">
        <title>A chromosome-level genome assembly of the parasitoid wasp, Cotesia glomerata (Hymenoptera: Braconidae).</title>
        <authorList>
            <person name="Pinto B.J."/>
            <person name="Weis J.J."/>
            <person name="Gamble T."/>
            <person name="Ode P.J."/>
            <person name="Paul R."/>
            <person name="Zaspel J.M."/>
        </authorList>
    </citation>
    <scope>NUCLEOTIDE SEQUENCE [LARGE SCALE GENOMIC DNA]</scope>
    <source>
        <strain evidence="2">CgM1</strain>
    </source>
</reference>
<feature type="compositionally biased region" description="Basic and acidic residues" evidence="1">
    <location>
        <begin position="93"/>
        <end position="103"/>
    </location>
</feature>
<evidence type="ECO:0000313" key="3">
    <source>
        <dbReference type="Proteomes" id="UP000826195"/>
    </source>
</evidence>
<evidence type="ECO:0000313" key="2">
    <source>
        <dbReference type="EMBL" id="KAH0552786.1"/>
    </source>
</evidence>
<organism evidence="2 3">
    <name type="scientific">Cotesia glomerata</name>
    <name type="common">Lepidopteran parasitic wasp</name>
    <name type="synonym">Apanteles glomeratus</name>
    <dbReference type="NCBI Taxonomy" id="32391"/>
    <lineage>
        <taxon>Eukaryota</taxon>
        <taxon>Metazoa</taxon>
        <taxon>Ecdysozoa</taxon>
        <taxon>Arthropoda</taxon>
        <taxon>Hexapoda</taxon>
        <taxon>Insecta</taxon>
        <taxon>Pterygota</taxon>
        <taxon>Neoptera</taxon>
        <taxon>Endopterygota</taxon>
        <taxon>Hymenoptera</taxon>
        <taxon>Apocrita</taxon>
        <taxon>Ichneumonoidea</taxon>
        <taxon>Braconidae</taxon>
        <taxon>Microgastrinae</taxon>
        <taxon>Cotesia</taxon>
    </lineage>
</organism>
<gene>
    <name evidence="2" type="ORF">KQX54_015254</name>
</gene>
<proteinExistence type="predicted"/>
<dbReference type="AlphaFoldDB" id="A0AAV7I433"/>